<sequence>MKTSAKSKLFITFTESWNGVSAYIKGRTRWPTKPSYRRLAIHIHDKVIKTNEYVSTINYNSCFHKTKKQTQRLPNGKFASIKRAVLCADPNCPRRLACKVTPISRDDNGAKSIAIAGFTKMITYDDETLPPLQSKQVSIRRCLLMVLLLTCRYLDTTYRPTSAHTSLVTV</sequence>
<keyword evidence="2" id="KW-1185">Reference proteome</keyword>
<organism evidence="1">
    <name type="scientific">Mucor ambiguus</name>
    <dbReference type="NCBI Taxonomy" id="91626"/>
    <lineage>
        <taxon>Eukaryota</taxon>
        <taxon>Fungi</taxon>
        <taxon>Fungi incertae sedis</taxon>
        <taxon>Mucoromycota</taxon>
        <taxon>Mucoromycotina</taxon>
        <taxon>Mucoromycetes</taxon>
        <taxon>Mucorales</taxon>
        <taxon>Mucorineae</taxon>
        <taxon>Mucoraceae</taxon>
        <taxon>Mucor</taxon>
    </lineage>
</organism>
<proteinExistence type="predicted"/>
<name>A0A0C9LU83_9FUNG</name>
<reference evidence="1" key="1">
    <citation type="submission" date="2014-09" db="EMBL/GenBank/DDBJ databases">
        <title>Draft genome sequence of an oleaginous Mucoromycotina fungus Mucor ambiguus NBRC6742.</title>
        <authorList>
            <person name="Takeda I."/>
            <person name="Yamane N."/>
            <person name="Morita T."/>
            <person name="Tamano K."/>
            <person name="Machida M."/>
            <person name="Baker S."/>
            <person name="Koike H."/>
        </authorList>
    </citation>
    <scope>NUCLEOTIDE SEQUENCE</scope>
    <source>
        <strain evidence="1">NBRC 6742</strain>
    </source>
</reference>
<evidence type="ECO:0000313" key="1">
    <source>
        <dbReference type="EMBL" id="GAN04575.1"/>
    </source>
</evidence>
<dbReference type="EMBL" id="DF836356">
    <property type="protein sequence ID" value="GAN04575.1"/>
    <property type="molecule type" value="Genomic_DNA"/>
</dbReference>
<protein>
    <submittedName>
        <fullName evidence="1">Uncharacterized protein</fullName>
    </submittedName>
</protein>
<accession>A0A0C9LU83</accession>
<dbReference type="AlphaFoldDB" id="A0A0C9LU83"/>
<dbReference type="STRING" id="91626.A0A0C9LU83"/>
<evidence type="ECO:0000313" key="2">
    <source>
        <dbReference type="Proteomes" id="UP000053815"/>
    </source>
</evidence>
<dbReference type="Proteomes" id="UP000053815">
    <property type="component" value="Unassembled WGS sequence"/>
</dbReference>
<gene>
    <name evidence="1" type="ORF">MAM1_0067c04036</name>
</gene>